<evidence type="ECO:0000313" key="3">
    <source>
        <dbReference type="Proteomes" id="UP001519460"/>
    </source>
</evidence>
<feature type="region of interest" description="Disordered" evidence="1">
    <location>
        <begin position="183"/>
        <end position="206"/>
    </location>
</feature>
<comment type="caution">
    <text evidence="2">The sequence shown here is derived from an EMBL/GenBank/DDBJ whole genome shotgun (WGS) entry which is preliminary data.</text>
</comment>
<evidence type="ECO:0000256" key="1">
    <source>
        <dbReference type="SAM" id="MobiDB-lite"/>
    </source>
</evidence>
<evidence type="ECO:0000313" key="2">
    <source>
        <dbReference type="EMBL" id="KAK7501119.1"/>
    </source>
</evidence>
<protein>
    <submittedName>
        <fullName evidence="2">Uncharacterized protein</fullName>
    </submittedName>
</protein>
<feature type="compositionally biased region" description="Polar residues" evidence="1">
    <location>
        <begin position="184"/>
        <end position="206"/>
    </location>
</feature>
<keyword evidence="3" id="KW-1185">Reference proteome</keyword>
<dbReference type="AlphaFoldDB" id="A0ABD0LNS2"/>
<feature type="compositionally biased region" description="Polar residues" evidence="1">
    <location>
        <begin position="132"/>
        <end position="151"/>
    </location>
</feature>
<dbReference type="EMBL" id="JACVVK020000033">
    <property type="protein sequence ID" value="KAK7501119.1"/>
    <property type="molecule type" value="Genomic_DNA"/>
</dbReference>
<dbReference type="Proteomes" id="UP001519460">
    <property type="component" value="Unassembled WGS sequence"/>
</dbReference>
<reference evidence="2 3" key="1">
    <citation type="journal article" date="2023" name="Sci. Data">
        <title>Genome assembly of the Korean intertidal mud-creeper Batillaria attramentaria.</title>
        <authorList>
            <person name="Patra A.K."/>
            <person name="Ho P.T."/>
            <person name="Jun S."/>
            <person name="Lee S.J."/>
            <person name="Kim Y."/>
            <person name="Won Y.J."/>
        </authorList>
    </citation>
    <scope>NUCLEOTIDE SEQUENCE [LARGE SCALE GENOMIC DNA]</scope>
    <source>
        <strain evidence="2">Wonlab-2016</strain>
    </source>
</reference>
<sequence length="311" mass="35784">MCARKRNTSSTGALRWLILLVGSKKDSIREDVLYHWDRLAAKPYPPLPSPGLRSLKFKTEIVSANCRQKDLLHTVQSRNRSSQLPSEGLTQYSSKPKLFKPSAVRRTYSIQFKAEIVQANCRQKDLLNIVQSRNRSSQLPSERLTPYSSKPKSFKPTAVRRTYSIQFKAEIVQANCRQKDLHHTVQSRIRSSQLPSERLTPYSSKPKSFKPTAFRRTYSIQFKAEIVQANCPQKDLLNTVQSRNRSSQLPSERLTPYSSKPKSFKPTAVRKTYSIQFKAEIVQANCRHRDLITQQIRLPQFDLFVTNAART</sequence>
<organism evidence="2 3">
    <name type="scientific">Batillaria attramentaria</name>
    <dbReference type="NCBI Taxonomy" id="370345"/>
    <lineage>
        <taxon>Eukaryota</taxon>
        <taxon>Metazoa</taxon>
        <taxon>Spiralia</taxon>
        <taxon>Lophotrochozoa</taxon>
        <taxon>Mollusca</taxon>
        <taxon>Gastropoda</taxon>
        <taxon>Caenogastropoda</taxon>
        <taxon>Sorbeoconcha</taxon>
        <taxon>Cerithioidea</taxon>
        <taxon>Batillariidae</taxon>
        <taxon>Batillaria</taxon>
    </lineage>
</organism>
<feature type="region of interest" description="Disordered" evidence="1">
    <location>
        <begin position="132"/>
        <end position="155"/>
    </location>
</feature>
<proteinExistence type="predicted"/>
<accession>A0ABD0LNS2</accession>
<feature type="compositionally biased region" description="Polar residues" evidence="1">
    <location>
        <begin position="239"/>
        <end position="261"/>
    </location>
</feature>
<gene>
    <name evidence="2" type="ORF">BaRGS_00007604</name>
</gene>
<feature type="region of interest" description="Disordered" evidence="1">
    <location>
        <begin position="239"/>
        <end position="265"/>
    </location>
</feature>
<name>A0ABD0LNS2_9CAEN</name>